<dbReference type="EMBL" id="JAJTJA010000002">
    <property type="protein sequence ID" value="KAH8703639.1"/>
    <property type="molecule type" value="Genomic_DNA"/>
</dbReference>
<dbReference type="Gene3D" id="3.40.50.300">
    <property type="entry name" value="P-loop containing nucleotide triphosphate hydrolases"/>
    <property type="match status" value="1"/>
</dbReference>
<dbReference type="InterPro" id="IPR000845">
    <property type="entry name" value="Nucleoside_phosphorylase_d"/>
</dbReference>
<evidence type="ECO:0000313" key="5">
    <source>
        <dbReference type="Proteomes" id="UP001201262"/>
    </source>
</evidence>
<evidence type="ECO:0000259" key="1">
    <source>
        <dbReference type="Pfam" id="PF00931"/>
    </source>
</evidence>
<dbReference type="Gene3D" id="3.40.50.1580">
    <property type="entry name" value="Nucleoside phosphorylase domain"/>
    <property type="match status" value="1"/>
</dbReference>
<comment type="caution">
    <text evidence="4">The sequence shown here is derived from an EMBL/GenBank/DDBJ whole genome shotgun (WGS) entry which is preliminary data.</text>
</comment>
<feature type="domain" description="NB-ARC" evidence="1">
    <location>
        <begin position="396"/>
        <end position="540"/>
    </location>
</feature>
<dbReference type="InterPro" id="IPR056681">
    <property type="entry name" value="DUF7779"/>
</dbReference>
<reference evidence="4" key="1">
    <citation type="submission" date="2021-12" db="EMBL/GenBank/DDBJ databases">
        <title>Convergent genome expansion in fungi linked to evolution of root-endophyte symbiosis.</title>
        <authorList>
            <consortium name="DOE Joint Genome Institute"/>
            <person name="Ke Y.-H."/>
            <person name="Bonito G."/>
            <person name="Liao H.-L."/>
            <person name="Looney B."/>
            <person name="Rojas-Flechas A."/>
            <person name="Nash J."/>
            <person name="Hameed K."/>
            <person name="Schadt C."/>
            <person name="Martin F."/>
            <person name="Crous P.W."/>
            <person name="Miettinen O."/>
            <person name="Magnuson J.K."/>
            <person name="Labbe J."/>
            <person name="Jacobson D."/>
            <person name="Doktycz M.J."/>
            <person name="Veneault-Fourrey C."/>
            <person name="Kuo A."/>
            <person name="Mondo S."/>
            <person name="Calhoun S."/>
            <person name="Riley R."/>
            <person name="Ohm R."/>
            <person name="LaButti K."/>
            <person name="Andreopoulos B."/>
            <person name="Pangilinan J."/>
            <person name="Nolan M."/>
            <person name="Tritt A."/>
            <person name="Clum A."/>
            <person name="Lipzen A."/>
            <person name="Daum C."/>
            <person name="Barry K."/>
            <person name="Grigoriev I.V."/>
            <person name="Vilgalys R."/>
        </authorList>
    </citation>
    <scope>NUCLEOTIDE SEQUENCE</scope>
    <source>
        <strain evidence="4">PMI_201</strain>
    </source>
</reference>
<evidence type="ECO:0000259" key="3">
    <source>
        <dbReference type="Pfam" id="PF25000"/>
    </source>
</evidence>
<dbReference type="GO" id="GO:0009116">
    <property type="term" value="P:nucleoside metabolic process"/>
    <property type="evidence" value="ECO:0007669"/>
    <property type="project" value="InterPro"/>
</dbReference>
<organism evidence="4 5">
    <name type="scientific">Talaromyces proteolyticus</name>
    <dbReference type="NCBI Taxonomy" id="1131652"/>
    <lineage>
        <taxon>Eukaryota</taxon>
        <taxon>Fungi</taxon>
        <taxon>Dikarya</taxon>
        <taxon>Ascomycota</taxon>
        <taxon>Pezizomycotina</taxon>
        <taxon>Eurotiomycetes</taxon>
        <taxon>Eurotiomycetidae</taxon>
        <taxon>Eurotiales</taxon>
        <taxon>Trichocomaceae</taxon>
        <taxon>Talaromyces</taxon>
        <taxon>Talaromyces sect. Bacilispori</taxon>
    </lineage>
</organism>
<dbReference type="CDD" id="cd09008">
    <property type="entry name" value="MTAN"/>
    <property type="match status" value="1"/>
</dbReference>
<dbReference type="SUPFAM" id="SSF52540">
    <property type="entry name" value="P-loop containing nucleoside triphosphate hydrolases"/>
    <property type="match status" value="1"/>
</dbReference>
<evidence type="ECO:0000313" key="4">
    <source>
        <dbReference type="EMBL" id="KAH8703639.1"/>
    </source>
</evidence>
<dbReference type="GeneID" id="70252967"/>
<sequence length="1402" mass="158480">MPPTSRDEIDVAIICALPLEVDAVDALFDECYDNLEETDENELRNYNISTVGRIGRHYVALVQLPGIGKSSAAGVTSTLLLNFTAIRLVLLVGICGGVPFPSKGTEMLLGDIVIGDSVVEYDFGRRYPAGFERKGGEKCNNDRNLKSFIANLKTKKIRNKLQDDISSHLSYLHSVESDWAYPGSSQDILFEASYKHSHRKAGGDILSPCTLCDSDEQSSVCQDASVADCDQLGCDGELVQRNRLKERGTAPFIHFGKIASADTVMKSGEDRDRLAHDEGIIALEMEAAAVWDNLDGIPCLVVKGVSDYADSHKSKQWQNYAAATAASCAKALLESWRPGLKRGLRKHLSAVDKNNDILPVIFSVPVLRNHRFSGREYQLKQLEEMASLRSYTLENNYSYPITAVYGLGGIGKTQLASEFVFRCNRKDSKTSILWVSAASLDAINTDFISIGIKLKKLLIEDENQKKSHTQRSTLLTLSGVELVKEWMSIPGNNWILVLDNYDDISVNVQQFLPEHLPDHKLSGMVIITTRDKRVVGPIATSGFELPQMGFDTSIQLFLRLLQGDATHECEDYWTHPEHETVQRIVQELHGFPLAIDQAAAFIRENSPTFSEYLRYLMQASDRELLFRFKQVNPTYPESIMTTWEISFNYLAKKHPRASELLQILGFFHHSRISEKLLLNAMVERQWEFTFLPQSLSLESNRLPEMRCLTPNAGFRVAVGVLCAFSLVKRGFTEHELTIHPLVHEWIRLRLNGNRAMQARMSLCAALAVYQTFPFELVFDNMNGSRSEALGNALCNIGLISPHTEHIALNLQEYSDEEPSRPECIALFLSLPLIRRAHPSAFRSFMSKRAFHKVNDWLPSYLSRAPTQYHPVFSLIWTINKWNEQEHDSDIWSQRATTILRVLKASREKLKAPPMIMLILVQVLVGFFRFKSSWGKQTIAKMSSSDTLEIGSSQANITLSSVSEETRNCTVQLIHSFRHTLDFETDDPVFKDAITLYAEMRCVSYLSITEFWEQAHGPLIDDPLSMNLTHLSQKDRSLLVSVVCMLQWEKYKLRNFEDVRRVYEFGIAQATNRATLISKGLRQQAKQVWVPISNYISNSWGRNGSEFMAAASKSAEMDDIISPYLERTALGVIESISDPQSYWISATGPKSEPHQMKLEERRYAITLFKLWKTCLAELHSMKILVYNSQSVRAGLMRVSLNLNEWDTVLRVVDGMFQLDTLDSKYGKGGRAGAKRLWEPRTTHTEESSSVWADSNRMEDSWIKNIVIRSLELSNRNAVERYLLSLNQKGQGNTYQHDTEVVAKSESFAVYILGQYPVTNAIDTLLSPFTDEALEAMTIALHKSGRMKSTTYHDTMTRLEYIMLHSSVLVRCLGRLALLVSLSYFPRPASSMDIKGNTAIPDER</sequence>
<evidence type="ECO:0008006" key="6">
    <source>
        <dbReference type="Google" id="ProtNLM"/>
    </source>
</evidence>
<protein>
    <recommendedName>
        <fullName evidence="6">Nucleoside phosphorylase domain-containing protein</fullName>
    </recommendedName>
</protein>
<dbReference type="PANTHER" id="PTHR46082:SF6">
    <property type="entry name" value="AAA+ ATPASE DOMAIN-CONTAINING PROTEIN-RELATED"/>
    <property type="match status" value="1"/>
</dbReference>
<dbReference type="Pfam" id="PF25000">
    <property type="entry name" value="DUF7779"/>
    <property type="match status" value="1"/>
</dbReference>
<dbReference type="Proteomes" id="UP001201262">
    <property type="component" value="Unassembled WGS sequence"/>
</dbReference>
<feature type="domain" description="DUF7779" evidence="3">
    <location>
        <begin position="651"/>
        <end position="753"/>
    </location>
</feature>
<feature type="domain" description="Nucleoside phosphorylase" evidence="2">
    <location>
        <begin position="11"/>
        <end position="127"/>
    </location>
</feature>
<dbReference type="InterPro" id="IPR002182">
    <property type="entry name" value="NB-ARC"/>
</dbReference>
<dbReference type="Pfam" id="PF01048">
    <property type="entry name" value="PNP_UDP_1"/>
    <property type="match status" value="2"/>
</dbReference>
<gene>
    <name evidence="4" type="ORF">BGW36DRAFT_89419</name>
</gene>
<proteinExistence type="predicted"/>
<dbReference type="PANTHER" id="PTHR46082">
    <property type="entry name" value="ATP/GTP-BINDING PROTEIN-RELATED"/>
    <property type="match status" value="1"/>
</dbReference>
<feature type="domain" description="Nucleoside phosphorylase" evidence="2">
    <location>
        <begin position="234"/>
        <end position="333"/>
    </location>
</feature>
<dbReference type="Pfam" id="PF00931">
    <property type="entry name" value="NB-ARC"/>
    <property type="match status" value="1"/>
</dbReference>
<dbReference type="InterPro" id="IPR027417">
    <property type="entry name" value="P-loop_NTPase"/>
</dbReference>
<dbReference type="GO" id="GO:0003824">
    <property type="term" value="F:catalytic activity"/>
    <property type="evidence" value="ECO:0007669"/>
    <property type="project" value="InterPro"/>
</dbReference>
<evidence type="ECO:0000259" key="2">
    <source>
        <dbReference type="Pfam" id="PF01048"/>
    </source>
</evidence>
<accession>A0AAD4Q4Z7</accession>
<dbReference type="SUPFAM" id="SSF53167">
    <property type="entry name" value="Purine and uridine phosphorylases"/>
    <property type="match status" value="1"/>
</dbReference>
<name>A0AAD4Q4Z7_9EURO</name>
<keyword evidence="5" id="KW-1185">Reference proteome</keyword>
<dbReference type="GO" id="GO:0043531">
    <property type="term" value="F:ADP binding"/>
    <property type="evidence" value="ECO:0007669"/>
    <property type="project" value="InterPro"/>
</dbReference>
<dbReference type="InterPro" id="IPR053137">
    <property type="entry name" value="NLR-like"/>
</dbReference>
<dbReference type="InterPro" id="IPR035994">
    <property type="entry name" value="Nucleoside_phosphorylase_sf"/>
</dbReference>
<dbReference type="RefSeq" id="XP_046076657.1">
    <property type="nucleotide sequence ID" value="XM_046222681.1"/>
</dbReference>